<dbReference type="SUPFAM" id="SSF88659">
    <property type="entry name" value="Sigma3 and sigma4 domains of RNA polymerase sigma factors"/>
    <property type="match status" value="1"/>
</dbReference>
<dbReference type="InterPro" id="IPR032710">
    <property type="entry name" value="NTF2-like_dom_sf"/>
</dbReference>
<dbReference type="InterPro" id="IPR013249">
    <property type="entry name" value="RNA_pol_sigma70_r4_t2"/>
</dbReference>
<dbReference type="NCBIfam" id="TIGR02937">
    <property type="entry name" value="sigma70-ECF"/>
    <property type="match status" value="1"/>
</dbReference>
<protein>
    <submittedName>
        <fullName evidence="9">RNA polymerase sigma-70 factor</fullName>
    </submittedName>
</protein>
<keyword evidence="5" id="KW-0238">DNA-binding</keyword>
<dbReference type="InterPro" id="IPR014284">
    <property type="entry name" value="RNA_pol_sigma-70_dom"/>
</dbReference>
<evidence type="ECO:0000313" key="10">
    <source>
        <dbReference type="Proteomes" id="UP001059836"/>
    </source>
</evidence>
<dbReference type="InterPro" id="IPR036388">
    <property type="entry name" value="WH-like_DNA-bd_sf"/>
</dbReference>
<evidence type="ECO:0000256" key="3">
    <source>
        <dbReference type="ARBA" id="ARBA00023015"/>
    </source>
</evidence>
<dbReference type="CDD" id="cd06171">
    <property type="entry name" value="Sigma70_r4"/>
    <property type="match status" value="1"/>
</dbReference>
<dbReference type="Gene3D" id="1.10.1740.10">
    <property type="match status" value="1"/>
</dbReference>
<comment type="similarity">
    <text evidence="1">Belongs to the sigma-70 factor family. ECF subfamily.</text>
</comment>
<keyword evidence="3" id="KW-0805">Transcription regulation</keyword>
<dbReference type="RefSeq" id="WP_213246364.1">
    <property type="nucleotide sequence ID" value="NZ_CP045806.1"/>
</dbReference>
<dbReference type="SUPFAM" id="SSF54427">
    <property type="entry name" value="NTF2-like"/>
    <property type="match status" value="1"/>
</dbReference>
<keyword evidence="10" id="KW-1185">Reference proteome</keyword>
<evidence type="ECO:0000313" key="9">
    <source>
        <dbReference type="EMBL" id="QHN33870.1"/>
    </source>
</evidence>
<feature type="domain" description="RNA polymerase sigma-70 region 2" evidence="7">
    <location>
        <begin position="11"/>
        <end position="75"/>
    </location>
</feature>
<gene>
    <name evidence="9" type="ORF">GII31_02075</name>
</gene>
<reference evidence="9" key="1">
    <citation type="journal article" date="2021" name="Nat. Microbiol.">
        <title>Cocultivation of an ultrasmall environmental parasitic bacterium with lytic ability against bacteria associated with wastewater foams.</title>
        <authorList>
            <person name="Batinovic S."/>
            <person name="Rose J.J.A."/>
            <person name="Ratcliffe J."/>
            <person name="Seviour R.J."/>
            <person name="Petrovski S."/>
        </authorList>
    </citation>
    <scope>NUCLEOTIDE SEQUENCE</scope>
    <source>
        <strain evidence="9">CON9</strain>
    </source>
</reference>
<keyword evidence="6" id="KW-0804">Transcription</keyword>
<accession>A0ABX6IDA6</accession>
<comment type="subunit">
    <text evidence="2">Interacts transiently with the RNA polymerase catalytic core formed by RpoA, RpoB, RpoC and RpoZ (2 alpha, 1 beta, 1 beta' and 1 omega subunit) to form the RNA polymerase holoenzyme that can initiate transcription.</text>
</comment>
<dbReference type="PANTHER" id="PTHR30173:SF36">
    <property type="entry name" value="ECF RNA POLYMERASE SIGMA FACTOR SIGJ"/>
    <property type="match status" value="1"/>
</dbReference>
<evidence type="ECO:0000256" key="1">
    <source>
        <dbReference type="ARBA" id="ARBA00010641"/>
    </source>
</evidence>
<dbReference type="InterPro" id="IPR007627">
    <property type="entry name" value="RNA_pol_sigma70_r2"/>
</dbReference>
<dbReference type="Pfam" id="PF04542">
    <property type="entry name" value="Sigma70_r2"/>
    <property type="match status" value="1"/>
</dbReference>
<evidence type="ECO:0000256" key="5">
    <source>
        <dbReference type="ARBA" id="ARBA00023125"/>
    </source>
</evidence>
<feature type="domain" description="RNA polymerase sigma factor 70 region 4 type 2" evidence="8">
    <location>
        <begin position="114"/>
        <end position="159"/>
    </location>
</feature>
<dbReference type="Gene3D" id="1.10.10.10">
    <property type="entry name" value="Winged helix-like DNA-binding domain superfamily/Winged helix DNA-binding domain"/>
    <property type="match status" value="1"/>
</dbReference>
<dbReference type="Gene3D" id="3.10.450.50">
    <property type="match status" value="1"/>
</dbReference>
<sequence length="297" mass="32669">MSEPHTPPDQFTEFRPLLFTVAYEILGSATEADDVLQESYLRWAQVDPATVRNPRAYLASIVTRQSLNALRAMSRRREDYVGPWLPEPILIDETSPADDVVLAESVSTAMLIVLESLTPDERAVFVLREVFAFDHDEIADIVGKSVATVRQIAHRARAHVHARRQRFAPVDTARATEVVNTFFAAALSGDVEQLMAVLAPDATYVADSDGKMTAARRPVHGAKAVAKLLLGLLRISGEDLRLDVGVYSSMPGFAVHFDGRSQGIFILDVVDGLLQNVYAIRNPDKFAGAHTPRPIAR</sequence>
<dbReference type="NCBIfam" id="TIGR02957">
    <property type="entry name" value="SigX4"/>
    <property type="match status" value="1"/>
</dbReference>
<dbReference type="InterPro" id="IPR013325">
    <property type="entry name" value="RNA_pol_sigma_r2"/>
</dbReference>
<organism evidence="9 10">
    <name type="scientific">Gordonia pseudamarae</name>
    <dbReference type="NCBI Taxonomy" id="2831662"/>
    <lineage>
        <taxon>Bacteria</taxon>
        <taxon>Bacillati</taxon>
        <taxon>Actinomycetota</taxon>
        <taxon>Actinomycetes</taxon>
        <taxon>Mycobacteriales</taxon>
        <taxon>Gordoniaceae</taxon>
        <taxon>Gordonia</taxon>
    </lineage>
</organism>
<evidence type="ECO:0000259" key="7">
    <source>
        <dbReference type="Pfam" id="PF04542"/>
    </source>
</evidence>
<dbReference type="SUPFAM" id="SSF88946">
    <property type="entry name" value="Sigma2 domain of RNA polymerase sigma factors"/>
    <property type="match status" value="1"/>
</dbReference>
<dbReference type="EMBL" id="CP045809">
    <property type="protein sequence ID" value="QHN33870.1"/>
    <property type="molecule type" value="Genomic_DNA"/>
</dbReference>
<dbReference type="InterPro" id="IPR052704">
    <property type="entry name" value="ECF_Sigma-70_Domain"/>
</dbReference>
<dbReference type="NCBIfam" id="NF007214">
    <property type="entry name" value="PRK09636.1"/>
    <property type="match status" value="1"/>
</dbReference>
<evidence type="ECO:0000256" key="6">
    <source>
        <dbReference type="ARBA" id="ARBA00023163"/>
    </source>
</evidence>
<evidence type="ECO:0000259" key="8">
    <source>
        <dbReference type="Pfam" id="PF08281"/>
    </source>
</evidence>
<dbReference type="Proteomes" id="UP001059836">
    <property type="component" value="Chromosome"/>
</dbReference>
<dbReference type="Pfam" id="PF08281">
    <property type="entry name" value="Sigma70_r4_2"/>
    <property type="match status" value="1"/>
</dbReference>
<dbReference type="PANTHER" id="PTHR30173">
    <property type="entry name" value="SIGMA 19 FACTOR"/>
    <property type="match status" value="1"/>
</dbReference>
<keyword evidence="4" id="KW-0731">Sigma factor</keyword>
<evidence type="ECO:0000256" key="2">
    <source>
        <dbReference type="ARBA" id="ARBA00011344"/>
    </source>
</evidence>
<proteinExistence type="inferred from homology"/>
<dbReference type="InterPro" id="IPR014303">
    <property type="entry name" value="RNA_pol_sigma-70_ECF"/>
</dbReference>
<dbReference type="InterPro" id="IPR013324">
    <property type="entry name" value="RNA_pol_sigma_r3/r4-like"/>
</dbReference>
<name>A0ABX6IDA6_9ACTN</name>
<evidence type="ECO:0000256" key="4">
    <source>
        <dbReference type="ARBA" id="ARBA00023082"/>
    </source>
</evidence>